<protein>
    <submittedName>
        <fullName evidence="1">Uncharacterized protein</fullName>
    </submittedName>
</protein>
<gene>
    <name evidence="1" type="ORF">A3C59_02480</name>
</gene>
<organism evidence="1 2">
    <name type="scientific">Candidatus Daviesbacteria bacterium RIFCSPHIGHO2_02_FULL_36_13</name>
    <dbReference type="NCBI Taxonomy" id="1797768"/>
    <lineage>
        <taxon>Bacteria</taxon>
        <taxon>Candidatus Daviesiibacteriota</taxon>
    </lineage>
</organism>
<evidence type="ECO:0000313" key="2">
    <source>
        <dbReference type="Proteomes" id="UP000176902"/>
    </source>
</evidence>
<name>A0A1F5JMW1_9BACT</name>
<evidence type="ECO:0000313" key="1">
    <source>
        <dbReference type="EMBL" id="OGE29962.1"/>
    </source>
</evidence>
<reference evidence="1 2" key="1">
    <citation type="journal article" date="2016" name="Nat. Commun.">
        <title>Thousands of microbial genomes shed light on interconnected biogeochemical processes in an aquifer system.</title>
        <authorList>
            <person name="Anantharaman K."/>
            <person name="Brown C.T."/>
            <person name="Hug L.A."/>
            <person name="Sharon I."/>
            <person name="Castelle C.J."/>
            <person name="Probst A.J."/>
            <person name="Thomas B.C."/>
            <person name="Singh A."/>
            <person name="Wilkins M.J."/>
            <person name="Karaoz U."/>
            <person name="Brodie E.L."/>
            <person name="Williams K.H."/>
            <person name="Hubbard S.S."/>
            <person name="Banfield J.F."/>
        </authorList>
    </citation>
    <scope>NUCLEOTIDE SEQUENCE [LARGE SCALE GENOMIC DNA]</scope>
</reference>
<sequence length="152" mass="17990">MSNSKKIEADSLSQFNIYALKHQVKGLLYPKFLELIFEESYCTVYLMYTHCFFGGKRAWFTCPLCNKRVGVLYKEYSSIGCRTCFNLTYQSQNENSNLRDDVVFEALNNLIKADELEEKIKRPFYGGKPTKKQLRLERFYFEFFQAAKFLQD</sequence>
<proteinExistence type="predicted"/>
<comment type="caution">
    <text evidence="1">The sequence shown here is derived from an EMBL/GenBank/DDBJ whole genome shotgun (WGS) entry which is preliminary data.</text>
</comment>
<dbReference type="STRING" id="1797768.A3C59_02480"/>
<dbReference type="EMBL" id="MFCV01000049">
    <property type="protein sequence ID" value="OGE29962.1"/>
    <property type="molecule type" value="Genomic_DNA"/>
</dbReference>
<dbReference type="Proteomes" id="UP000176902">
    <property type="component" value="Unassembled WGS sequence"/>
</dbReference>
<dbReference type="AlphaFoldDB" id="A0A1F5JMW1"/>
<accession>A0A1F5JMW1</accession>